<name>A0A7C4TV27_9BACT</name>
<comment type="caution">
    <text evidence="1">The sequence shown here is derived from an EMBL/GenBank/DDBJ whole genome shotgun (WGS) entry which is preliminary data.</text>
</comment>
<organism evidence="1">
    <name type="scientific">Caldisericum exile</name>
    <dbReference type="NCBI Taxonomy" id="693075"/>
    <lineage>
        <taxon>Bacteria</taxon>
        <taxon>Pseudomonadati</taxon>
        <taxon>Caldisericota/Cryosericota group</taxon>
        <taxon>Caldisericota</taxon>
        <taxon>Caldisericia</taxon>
        <taxon>Caldisericales</taxon>
        <taxon>Caldisericaceae</taxon>
        <taxon>Caldisericum</taxon>
    </lineage>
</organism>
<accession>A0A7C4TV27</accession>
<gene>
    <name evidence="1" type="ORF">ENV82_00390</name>
</gene>
<reference evidence="1" key="1">
    <citation type="journal article" date="2020" name="mSystems">
        <title>Genome- and Community-Level Interaction Insights into Carbon Utilization and Element Cycling Functions of Hydrothermarchaeota in Hydrothermal Sediment.</title>
        <authorList>
            <person name="Zhou Z."/>
            <person name="Liu Y."/>
            <person name="Xu W."/>
            <person name="Pan J."/>
            <person name="Luo Z.H."/>
            <person name="Li M."/>
        </authorList>
    </citation>
    <scope>NUCLEOTIDE SEQUENCE [LARGE SCALE GENOMIC DNA]</scope>
    <source>
        <strain evidence="1">SpSt-794</strain>
    </source>
</reference>
<protein>
    <submittedName>
        <fullName evidence="1">Uncharacterized protein</fullName>
    </submittedName>
</protein>
<dbReference type="EMBL" id="DTHV01000014">
    <property type="protein sequence ID" value="HGW59892.1"/>
    <property type="molecule type" value="Genomic_DNA"/>
</dbReference>
<dbReference type="AlphaFoldDB" id="A0A7C4TV27"/>
<proteinExistence type="predicted"/>
<sequence length="65" mass="6802">MDNLITKYNAMVTLVNELKTDMSAHTHTENTAASYTQNATTAAAPTISAADATTASLTAEAVNRT</sequence>
<evidence type="ECO:0000313" key="1">
    <source>
        <dbReference type="EMBL" id="HGW59892.1"/>
    </source>
</evidence>